<dbReference type="AlphaFoldDB" id="A0A6J7P8I8"/>
<dbReference type="EMBL" id="CAFBPC010000057">
    <property type="protein sequence ID" value="CAB5001696.1"/>
    <property type="molecule type" value="Genomic_DNA"/>
</dbReference>
<sequence>MGRDRPAIAALRGPPFLRGSVFRAHKQATGLVWIEILRPASPLRDSAGVSPDFAGLCAVRLFQ</sequence>
<organism evidence="1">
    <name type="scientific">freshwater metagenome</name>
    <dbReference type="NCBI Taxonomy" id="449393"/>
    <lineage>
        <taxon>unclassified sequences</taxon>
        <taxon>metagenomes</taxon>
        <taxon>ecological metagenomes</taxon>
    </lineage>
</organism>
<accession>A0A6J7P8I8</accession>
<evidence type="ECO:0000313" key="1">
    <source>
        <dbReference type="EMBL" id="CAB5001696.1"/>
    </source>
</evidence>
<gene>
    <name evidence="1" type="ORF">UFOPK4057_00345</name>
</gene>
<reference evidence="1" key="1">
    <citation type="submission" date="2020-05" db="EMBL/GenBank/DDBJ databases">
        <authorList>
            <person name="Chiriac C."/>
            <person name="Salcher M."/>
            <person name="Ghai R."/>
            <person name="Kavagutti S V."/>
        </authorList>
    </citation>
    <scope>NUCLEOTIDE SEQUENCE</scope>
</reference>
<protein>
    <submittedName>
        <fullName evidence="1">Unannotated protein</fullName>
    </submittedName>
</protein>
<name>A0A6J7P8I8_9ZZZZ</name>
<proteinExistence type="predicted"/>